<dbReference type="GO" id="GO:0005975">
    <property type="term" value="P:carbohydrate metabolic process"/>
    <property type="evidence" value="ECO:0007669"/>
    <property type="project" value="InterPro"/>
</dbReference>
<reference evidence="5 6" key="1">
    <citation type="submission" date="2017-09" db="EMBL/GenBank/DDBJ databases">
        <title>Depth-based differentiation of microbial function through sediment-hosted aquifers and enrichment of novel symbionts in the deep terrestrial subsurface.</title>
        <authorList>
            <person name="Probst A.J."/>
            <person name="Ladd B."/>
            <person name="Jarett J.K."/>
            <person name="Geller-Mcgrath D.E."/>
            <person name="Sieber C.M."/>
            <person name="Emerson J.B."/>
            <person name="Anantharaman K."/>
            <person name="Thomas B.C."/>
            <person name="Malmstrom R."/>
            <person name="Stieglmeier M."/>
            <person name="Klingl A."/>
            <person name="Woyke T."/>
            <person name="Ryan C.M."/>
            <person name="Banfield J.F."/>
        </authorList>
    </citation>
    <scope>NUCLEOTIDE SEQUENCE [LARGE SCALE GENOMIC DNA]</scope>
    <source>
        <strain evidence="5">CG12_big_fil_rev_8_21_14_0_65_43_15</strain>
    </source>
</reference>
<dbReference type="GO" id="GO:0005576">
    <property type="term" value="C:extracellular region"/>
    <property type="evidence" value="ECO:0007669"/>
    <property type="project" value="UniProtKB-SubCell"/>
</dbReference>
<sequence>MIKLKNLKFLFIFLLFAFLVFAFLYLPSERIVPIFMYHNIDEKNDMLSVSPQNFDKQMRFLSQHNYNVIGLGEFANLITAKKNIPPNTVLITFDDGKNNLYENALPILKKYQIKAAMFVIPGNCGQKGYLDKKQIREISEAGIDIGSHTLTDKWLPACNDAELKREIYGSRNALEIITGRSVYFISYPLGGFDERVKGIVKSAGYRAACATHPGLGSATDDVYALKRVKITNKDAQFMISFWLKATGCYEWYKEQRRAYKKSHASKTHINS</sequence>
<feature type="transmembrane region" description="Helical" evidence="3">
    <location>
        <begin position="7"/>
        <end position="26"/>
    </location>
</feature>
<dbReference type="PROSITE" id="PS51677">
    <property type="entry name" value="NODB"/>
    <property type="match status" value="1"/>
</dbReference>
<evidence type="ECO:0000313" key="5">
    <source>
        <dbReference type="EMBL" id="PIW66843.1"/>
    </source>
</evidence>
<evidence type="ECO:0000256" key="3">
    <source>
        <dbReference type="SAM" id="Phobius"/>
    </source>
</evidence>
<dbReference type="GO" id="GO:0016810">
    <property type="term" value="F:hydrolase activity, acting on carbon-nitrogen (but not peptide) bonds"/>
    <property type="evidence" value="ECO:0007669"/>
    <property type="project" value="InterPro"/>
</dbReference>
<dbReference type="EMBL" id="PFGP01000026">
    <property type="protein sequence ID" value="PIW66843.1"/>
    <property type="molecule type" value="Genomic_DNA"/>
</dbReference>
<protein>
    <submittedName>
        <fullName evidence="5">Polysaccharide deacetylase</fullName>
    </submittedName>
</protein>
<dbReference type="PANTHER" id="PTHR34216">
    <property type="match status" value="1"/>
</dbReference>
<dbReference type="Pfam" id="PF01522">
    <property type="entry name" value="Polysacc_deac_1"/>
    <property type="match status" value="1"/>
</dbReference>
<dbReference type="InterPro" id="IPR011330">
    <property type="entry name" value="Glyco_hydro/deAcase_b/a-brl"/>
</dbReference>
<keyword evidence="2" id="KW-0732">Signal</keyword>
<evidence type="ECO:0000256" key="2">
    <source>
        <dbReference type="ARBA" id="ARBA00022729"/>
    </source>
</evidence>
<evidence type="ECO:0000256" key="1">
    <source>
        <dbReference type="ARBA" id="ARBA00004613"/>
    </source>
</evidence>
<keyword evidence="3" id="KW-0472">Membrane</keyword>
<gene>
    <name evidence="5" type="ORF">COW11_01170</name>
</gene>
<keyword evidence="3" id="KW-1133">Transmembrane helix</keyword>
<evidence type="ECO:0000259" key="4">
    <source>
        <dbReference type="PROSITE" id="PS51677"/>
    </source>
</evidence>
<keyword evidence="3" id="KW-0812">Transmembrane</keyword>
<organism evidence="5 6">
    <name type="scientific">Candidatus Taenaricola geysiri</name>
    <dbReference type="NCBI Taxonomy" id="1974752"/>
    <lineage>
        <taxon>Bacteria</taxon>
        <taxon>Pseudomonadati</taxon>
        <taxon>Candidatus Omnitrophota</taxon>
        <taxon>Candidatus Taenaricola</taxon>
    </lineage>
</organism>
<accession>A0A2J0LMN5</accession>
<comment type="caution">
    <text evidence="5">The sequence shown here is derived from an EMBL/GenBank/DDBJ whole genome shotgun (WGS) entry which is preliminary data.</text>
</comment>
<dbReference type="PANTHER" id="PTHR34216:SF3">
    <property type="entry name" value="POLY-BETA-1,6-N-ACETYL-D-GLUCOSAMINE N-DEACETYLASE"/>
    <property type="match status" value="1"/>
</dbReference>
<dbReference type="SUPFAM" id="SSF88713">
    <property type="entry name" value="Glycoside hydrolase/deacetylase"/>
    <property type="match status" value="1"/>
</dbReference>
<dbReference type="Gene3D" id="3.20.20.370">
    <property type="entry name" value="Glycoside hydrolase/deacetylase"/>
    <property type="match status" value="1"/>
</dbReference>
<evidence type="ECO:0000313" key="6">
    <source>
        <dbReference type="Proteomes" id="UP000231267"/>
    </source>
</evidence>
<feature type="domain" description="NodB homology" evidence="4">
    <location>
        <begin position="87"/>
        <end position="271"/>
    </location>
</feature>
<dbReference type="InterPro" id="IPR002509">
    <property type="entry name" value="NODB_dom"/>
</dbReference>
<dbReference type="AlphaFoldDB" id="A0A2J0LMN5"/>
<proteinExistence type="predicted"/>
<comment type="subcellular location">
    <subcellularLocation>
        <location evidence="1">Secreted</location>
    </subcellularLocation>
</comment>
<dbReference type="CDD" id="cd10918">
    <property type="entry name" value="CE4_NodB_like_5s_6s"/>
    <property type="match status" value="1"/>
</dbReference>
<dbReference type="Proteomes" id="UP000231267">
    <property type="component" value="Unassembled WGS sequence"/>
</dbReference>
<name>A0A2J0LMN5_9BACT</name>
<dbReference type="InterPro" id="IPR051398">
    <property type="entry name" value="Polysacch_Deacetylase"/>
</dbReference>